<accession>A0A089NPU4</accession>
<gene>
    <name evidence="1" type="ORF">MOC_0815</name>
</gene>
<dbReference type="AlphaFoldDB" id="A0A089NPU4"/>
<dbReference type="Proteomes" id="UP000029492">
    <property type="component" value="Chromosome"/>
</dbReference>
<evidence type="ECO:0000313" key="2">
    <source>
        <dbReference type="Proteomes" id="UP000029492"/>
    </source>
</evidence>
<proteinExistence type="predicted"/>
<organism evidence="1 2">
    <name type="scientific">Methylobacterium oryzae CBMB20</name>
    <dbReference type="NCBI Taxonomy" id="693986"/>
    <lineage>
        <taxon>Bacteria</taxon>
        <taxon>Pseudomonadati</taxon>
        <taxon>Pseudomonadota</taxon>
        <taxon>Alphaproteobacteria</taxon>
        <taxon>Hyphomicrobiales</taxon>
        <taxon>Methylobacteriaceae</taxon>
        <taxon>Methylobacterium</taxon>
    </lineage>
</organism>
<protein>
    <submittedName>
        <fullName evidence="1">Protein of unassigned function</fullName>
    </submittedName>
</protein>
<keyword evidence="2" id="KW-1185">Reference proteome</keyword>
<dbReference type="HOGENOM" id="CLU_3330035_0_0_5"/>
<dbReference type="KEGG" id="mor:MOC_0815"/>
<dbReference type="EMBL" id="CP003811">
    <property type="protein sequence ID" value="AIQ88570.1"/>
    <property type="molecule type" value="Genomic_DNA"/>
</dbReference>
<evidence type="ECO:0000313" key="1">
    <source>
        <dbReference type="EMBL" id="AIQ88570.1"/>
    </source>
</evidence>
<sequence>MELEEIGRRIYFACMKRVAQVTAPAARRGGRRHRSRRR</sequence>
<reference evidence="1 2" key="1">
    <citation type="journal article" date="2014" name="PLoS ONE">
        <title>Genome Information of Methylobacterium oryzae, a Plant-Probiotic Methylotroph in the Phyllosphere.</title>
        <authorList>
            <person name="Kwak M.J."/>
            <person name="Jeong H."/>
            <person name="Madhaiyan M."/>
            <person name="Lee Y."/>
            <person name="Sa T.M."/>
            <person name="Oh T.K."/>
            <person name="Kim J.F."/>
        </authorList>
    </citation>
    <scope>NUCLEOTIDE SEQUENCE [LARGE SCALE GENOMIC DNA]</scope>
    <source>
        <strain evidence="1 2">CBMB20</strain>
    </source>
</reference>
<name>A0A089NPU4_9HYPH</name>